<accession>A0A3D4VDM2</accession>
<dbReference type="InterPro" id="IPR029063">
    <property type="entry name" value="SAM-dependent_MTases_sf"/>
</dbReference>
<keyword evidence="1" id="KW-0489">Methyltransferase</keyword>
<dbReference type="SUPFAM" id="SSF53335">
    <property type="entry name" value="S-adenosyl-L-methionine-dependent methyltransferases"/>
    <property type="match status" value="1"/>
</dbReference>
<protein>
    <submittedName>
        <fullName evidence="1">SAM-dependent methyltransferase</fullName>
    </submittedName>
</protein>
<sequence length="236" mass="25698">MSRGSLLKIGDEAVEALRRADQIALTEILVWQEVDRIIARRLRLPTYATWKRRRLKILAEYQRPEHWGIDPNAAFVRALADSGDRHVLVAGAEREGAALYLAARGAAVTALEPAEEAVERVVRAAEAAGLTERIRGYCADLGAWAPDVELHAVVCSPSAFAGLDAQDRARVIEVLQSATADGGVHLVETIAAGNDSMQATPRIEELASRYHGWTISVERSTGLHQTFMARKEAAVA</sequence>
<dbReference type="GO" id="GO:0032259">
    <property type="term" value="P:methylation"/>
    <property type="evidence" value="ECO:0007669"/>
    <property type="project" value="UniProtKB-KW"/>
</dbReference>
<dbReference type="Proteomes" id="UP000264071">
    <property type="component" value="Unassembled WGS sequence"/>
</dbReference>
<name>A0A3D4VDM2_9BACT</name>
<reference evidence="1 2" key="1">
    <citation type="journal article" date="2018" name="Nat. Biotechnol.">
        <title>A standardized bacterial taxonomy based on genome phylogeny substantially revises the tree of life.</title>
        <authorList>
            <person name="Parks D.H."/>
            <person name="Chuvochina M."/>
            <person name="Waite D.W."/>
            <person name="Rinke C."/>
            <person name="Skarshewski A."/>
            <person name="Chaumeil P.A."/>
            <person name="Hugenholtz P."/>
        </authorList>
    </citation>
    <scope>NUCLEOTIDE SEQUENCE [LARGE SCALE GENOMIC DNA]</scope>
    <source>
        <strain evidence="1">UBA8844</strain>
    </source>
</reference>
<keyword evidence="1" id="KW-0808">Transferase</keyword>
<dbReference type="Gene3D" id="3.40.50.150">
    <property type="entry name" value="Vaccinia Virus protein VP39"/>
    <property type="match status" value="1"/>
</dbReference>
<comment type="caution">
    <text evidence="1">The sequence shown here is derived from an EMBL/GenBank/DDBJ whole genome shotgun (WGS) entry which is preliminary data.</text>
</comment>
<organism evidence="1 2">
    <name type="scientific">Gemmatimonas aurantiaca</name>
    <dbReference type="NCBI Taxonomy" id="173480"/>
    <lineage>
        <taxon>Bacteria</taxon>
        <taxon>Pseudomonadati</taxon>
        <taxon>Gemmatimonadota</taxon>
        <taxon>Gemmatimonadia</taxon>
        <taxon>Gemmatimonadales</taxon>
        <taxon>Gemmatimonadaceae</taxon>
        <taxon>Gemmatimonas</taxon>
    </lineage>
</organism>
<dbReference type="AlphaFoldDB" id="A0A3D4VDM2"/>
<gene>
    <name evidence="1" type="ORF">DGD08_16145</name>
</gene>
<dbReference type="GO" id="GO:0008168">
    <property type="term" value="F:methyltransferase activity"/>
    <property type="evidence" value="ECO:0007669"/>
    <property type="project" value="UniProtKB-KW"/>
</dbReference>
<dbReference type="EMBL" id="DPIY01000011">
    <property type="protein sequence ID" value="HCT58738.1"/>
    <property type="molecule type" value="Genomic_DNA"/>
</dbReference>
<proteinExistence type="predicted"/>
<evidence type="ECO:0000313" key="2">
    <source>
        <dbReference type="Proteomes" id="UP000264071"/>
    </source>
</evidence>
<evidence type="ECO:0000313" key="1">
    <source>
        <dbReference type="EMBL" id="HCT58738.1"/>
    </source>
</evidence>